<comment type="caution">
    <text evidence="2">The sequence shown here is derived from an EMBL/GenBank/DDBJ whole genome shotgun (WGS) entry which is preliminary data.</text>
</comment>
<evidence type="ECO:0000313" key="2">
    <source>
        <dbReference type="EMBL" id="GGB74912.1"/>
    </source>
</evidence>
<sequence length="183" mass="21423">MPNYRRLYVPGGTYAFTLCLHDRRADTLIRYIEALRASYHEVTARHPLRTIAICVLPDHMHLLWALPDGDCDFVNRLRLIKAGFTRRLPAHLKSVGRKGERRIWQSRYWEHVIRGGSSVKNRSSESILAKNDLAAHMDYIHWNPVKHGLVASPEAWPHSSWHRYKDSWNREWNPDTPVLLTEP</sequence>
<name>A0ABQ1JQB5_9PROT</name>
<evidence type="ECO:0000313" key="3">
    <source>
        <dbReference type="Proteomes" id="UP000628854"/>
    </source>
</evidence>
<dbReference type="NCBIfam" id="NF047646">
    <property type="entry name" value="REP_Tyr_transpos"/>
    <property type="match status" value="1"/>
</dbReference>
<dbReference type="RefSeq" id="WP_084391839.1">
    <property type="nucleotide sequence ID" value="NZ_BMKF01000002.1"/>
</dbReference>
<dbReference type="PANTHER" id="PTHR36966:SF1">
    <property type="entry name" value="REP-ASSOCIATED TYROSINE TRANSPOSASE"/>
    <property type="match status" value="1"/>
</dbReference>
<dbReference type="EMBL" id="BMKF01000002">
    <property type="protein sequence ID" value="GGB74912.1"/>
    <property type="molecule type" value="Genomic_DNA"/>
</dbReference>
<dbReference type="PANTHER" id="PTHR36966">
    <property type="entry name" value="REP-ASSOCIATED TYROSINE TRANSPOSASE"/>
    <property type="match status" value="1"/>
</dbReference>
<accession>A0ABQ1JQB5</accession>
<keyword evidence="3" id="KW-1185">Reference proteome</keyword>
<feature type="domain" description="Transposase IS200-like" evidence="1">
    <location>
        <begin position="9"/>
        <end position="143"/>
    </location>
</feature>
<dbReference type="InterPro" id="IPR052715">
    <property type="entry name" value="RAYT_transposase"/>
</dbReference>
<dbReference type="Proteomes" id="UP000628854">
    <property type="component" value="Unassembled WGS sequence"/>
</dbReference>
<evidence type="ECO:0000259" key="1">
    <source>
        <dbReference type="SMART" id="SM01321"/>
    </source>
</evidence>
<dbReference type="InterPro" id="IPR002686">
    <property type="entry name" value="Transposase_17"/>
</dbReference>
<dbReference type="Gene3D" id="3.30.70.1290">
    <property type="entry name" value="Transposase IS200-like"/>
    <property type="match status" value="1"/>
</dbReference>
<dbReference type="InterPro" id="IPR036515">
    <property type="entry name" value="Transposase_17_sf"/>
</dbReference>
<organism evidence="2 3">
    <name type="scientific">Henriciella pelagia</name>
    <dbReference type="NCBI Taxonomy" id="1977912"/>
    <lineage>
        <taxon>Bacteria</taxon>
        <taxon>Pseudomonadati</taxon>
        <taxon>Pseudomonadota</taxon>
        <taxon>Alphaproteobacteria</taxon>
        <taxon>Hyphomonadales</taxon>
        <taxon>Hyphomonadaceae</taxon>
        <taxon>Henriciella</taxon>
    </lineage>
</organism>
<dbReference type="SUPFAM" id="SSF143422">
    <property type="entry name" value="Transposase IS200-like"/>
    <property type="match status" value="1"/>
</dbReference>
<reference evidence="3" key="1">
    <citation type="journal article" date="2019" name="Int. J. Syst. Evol. Microbiol.">
        <title>The Global Catalogue of Microorganisms (GCM) 10K type strain sequencing project: providing services to taxonomists for standard genome sequencing and annotation.</title>
        <authorList>
            <consortium name="The Broad Institute Genomics Platform"/>
            <consortium name="The Broad Institute Genome Sequencing Center for Infectious Disease"/>
            <person name="Wu L."/>
            <person name="Ma J."/>
        </authorList>
    </citation>
    <scope>NUCLEOTIDE SEQUENCE [LARGE SCALE GENOMIC DNA]</scope>
    <source>
        <strain evidence="3">CGMCC 1.15928</strain>
    </source>
</reference>
<dbReference type="SMART" id="SM01321">
    <property type="entry name" value="Y1_Tnp"/>
    <property type="match status" value="1"/>
</dbReference>
<proteinExistence type="predicted"/>
<protein>
    <submittedName>
        <fullName evidence="2">Transposase</fullName>
    </submittedName>
</protein>
<gene>
    <name evidence="2" type="ORF">GCM10011503_24520</name>
</gene>